<dbReference type="PROSITE" id="PS51186">
    <property type="entry name" value="GNAT"/>
    <property type="match status" value="1"/>
</dbReference>
<dbReference type="Pfam" id="PF13302">
    <property type="entry name" value="Acetyltransf_3"/>
    <property type="match status" value="1"/>
</dbReference>
<dbReference type="InterPro" id="IPR051531">
    <property type="entry name" value="N-acetyltransferase"/>
</dbReference>
<dbReference type="Gene3D" id="3.40.630.30">
    <property type="match status" value="1"/>
</dbReference>
<organism evidence="2 3">
    <name type="scientific">Brevibacillus choshinensis</name>
    <dbReference type="NCBI Taxonomy" id="54911"/>
    <lineage>
        <taxon>Bacteria</taxon>
        <taxon>Bacillati</taxon>
        <taxon>Bacillota</taxon>
        <taxon>Bacilli</taxon>
        <taxon>Bacillales</taxon>
        <taxon>Paenibacillaceae</taxon>
        <taxon>Brevibacillus</taxon>
    </lineage>
</organism>
<protein>
    <submittedName>
        <fullName evidence="2">GNAT family acetyltransferase</fullName>
    </submittedName>
</protein>
<reference evidence="2 3" key="1">
    <citation type="submission" date="2015-09" db="EMBL/GenBank/DDBJ databases">
        <title>Genome sequencing project for genomic taxonomy and phylogenomics of Bacillus-like bacteria.</title>
        <authorList>
            <person name="Liu B."/>
            <person name="Wang J."/>
            <person name="Zhu Y."/>
            <person name="Liu G."/>
            <person name="Chen Q."/>
            <person name="Chen Z."/>
            <person name="Lan J."/>
            <person name="Che J."/>
            <person name="Ge C."/>
            <person name="Shi H."/>
            <person name="Pan Z."/>
            <person name="Liu X."/>
        </authorList>
    </citation>
    <scope>NUCLEOTIDE SEQUENCE [LARGE SCALE GENOMIC DNA]</scope>
    <source>
        <strain evidence="2 3">DSM 8552</strain>
    </source>
</reference>
<evidence type="ECO:0000313" key="2">
    <source>
        <dbReference type="EMBL" id="KQL50028.1"/>
    </source>
</evidence>
<dbReference type="PANTHER" id="PTHR43792:SF9">
    <property type="entry name" value="RIBOSOMAL-PROTEIN-ALANINE ACETYLTRANSFERASE"/>
    <property type="match status" value="1"/>
</dbReference>
<evidence type="ECO:0000259" key="1">
    <source>
        <dbReference type="PROSITE" id="PS51186"/>
    </source>
</evidence>
<dbReference type="SUPFAM" id="SSF55729">
    <property type="entry name" value="Acyl-CoA N-acyltransferases (Nat)"/>
    <property type="match status" value="1"/>
</dbReference>
<keyword evidence="3" id="KW-1185">Reference proteome</keyword>
<gene>
    <name evidence="2" type="ORF">AN963_10270</name>
</gene>
<name>A0ABR5NEM8_BRECH</name>
<feature type="domain" description="N-acetyltransferase" evidence="1">
    <location>
        <begin position="9"/>
        <end position="172"/>
    </location>
</feature>
<proteinExistence type="predicted"/>
<accession>A0ABR5NEM8</accession>
<evidence type="ECO:0000313" key="3">
    <source>
        <dbReference type="Proteomes" id="UP000051063"/>
    </source>
</evidence>
<dbReference type="PANTHER" id="PTHR43792">
    <property type="entry name" value="GNAT FAMILY, PUTATIVE (AFU_ORTHOLOGUE AFUA_3G00765)-RELATED-RELATED"/>
    <property type="match status" value="1"/>
</dbReference>
<dbReference type="InterPro" id="IPR000182">
    <property type="entry name" value="GNAT_dom"/>
</dbReference>
<comment type="caution">
    <text evidence="2">The sequence shown here is derived from an EMBL/GenBank/DDBJ whole genome shotgun (WGS) entry which is preliminary data.</text>
</comment>
<dbReference type="Proteomes" id="UP000051063">
    <property type="component" value="Unassembled WGS sequence"/>
</dbReference>
<dbReference type="InterPro" id="IPR016181">
    <property type="entry name" value="Acyl_CoA_acyltransferase"/>
</dbReference>
<dbReference type="EMBL" id="LJJB01000007">
    <property type="protein sequence ID" value="KQL50028.1"/>
    <property type="molecule type" value="Genomic_DNA"/>
</dbReference>
<sequence length="178" mass="20884">MYQMTSERLLLRPMQLNDAPVLFGFWSDPMVTKHMNASLTDVSQAQQMIEMFQGLFAENKAIRWTILLKHSNEIIGSCGFNYLDYENERAEIGYDLGYPYWGKGYATEAIRTLINFGFESLHLNRVEAKIEPENLNSIKVLRKLCFVEEGKLRQYEKSKEEFVDLIMFSTLRTEWTEE</sequence>
<dbReference type="RefSeq" id="WP_055744366.1">
    <property type="nucleotide sequence ID" value="NZ_LJJB01000007.1"/>
</dbReference>
<dbReference type="CDD" id="cd04301">
    <property type="entry name" value="NAT_SF"/>
    <property type="match status" value="1"/>
</dbReference>